<accession>A0A183UMB1</accession>
<protein>
    <submittedName>
        <fullName evidence="3">SAM-dependent methyltransferase</fullName>
    </submittedName>
</protein>
<organism evidence="2 3">
    <name type="scientific">Toxocara canis</name>
    <name type="common">Canine roundworm</name>
    <dbReference type="NCBI Taxonomy" id="6265"/>
    <lineage>
        <taxon>Eukaryota</taxon>
        <taxon>Metazoa</taxon>
        <taxon>Ecdysozoa</taxon>
        <taxon>Nematoda</taxon>
        <taxon>Chromadorea</taxon>
        <taxon>Rhabditida</taxon>
        <taxon>Spirurina</taxon>
        <taxon>Ascaridomorpha</taxon>
        <taxon>Ascaridoidea</taxon>
        <taxon>Toxocaridae</taxon>
        <taxon>Toxocara</taxon>
    </lineage>
</organism>
<evidence type="ECO:0000313" key="3">
    <source>
        <dbReference type="WBParaSite" id="TCNE_0000963101-mRNA-1"/>
    </source>
</evidence>
<dbReference type="Proteomes" id="UP000050794">
    <property type="component" value="Unassembled WGS sequence"/>
</dbReference>
<keyword evidence="2" id="KW-1185">Reference proteome</keyword>
<sequence length="76" mass="9068">MCEESAQRHAFHEREQTYADTGDDQFRNIVTRHGQTDLVYEYLWGARTQQQFTRPLSTIAVLQEDATRRYFAEQRV</sequence>
<dbReference type="EMBL" id="UYWY01020231">
    <property type="protein sequence ID" value="VDM40952.1"/>
    <property type="molecule type" value="Genomic_DNA"/>
</dbReference>
<reference evidence="1 2" key="2">
    <citation type="submission" date="2018-11" db="EMBL/GenBank/DDBJ databases">
        <authorList>
            <consortium name="Pathogen Informatics"/>
        </authorList>
    </citation>
    <scope>NUCLEOTIDE SEQUENCE [LARGE SCALE GENOMIC DNA]</scope>
</reference>
<reference evidence="3" key="1">
    <citation type="submission" date="2016-06" db="UniProtKB">
        <authorList>
            <consortium name="WormBaseParasite"/>
        </authorList>
    </citation>
    <scope>IDENTIFICATION</scope>
</reference>
<dbReference type="AlphaFoldDB" id="A0A183UMB1"/>
<evidence type="ECO:0000313" key="2">
    <source>
        <dbReference type="Proteomes" id="UP000050794"/>
    </source>
</evidence>
<proteinExistence type="predicted"/>
<dbReference type="WBParaSite" id="TCNE_0000963101-mRNA-1">
    <property type="protein sequence ID" value="TCNE_0000963101-mRNA-1"/>
    <property type="gene ID" value="TCNE_0000963101"/>
</dbReference>
<evidence type="ECO:0000313" key="1">
    <source>
        <dbReference type="EMBL" id="VDM40952.1"/>
    </source>
</evidence>
<gene>
    <name evidence="1" type="ORF">TCNE_LOCUS9631</name>
</gene>
<name>A0A183UMB1_TOXCA</name>